<keyword evidence="4 14" id="KW-0808">Transferase</keyword>
<dbReference type="InterPro" id="IPR022673">
    <property type="entry name" value="Hexokinase_C"/>
</dbReference>
<feature type="compositionally biased region" description="Acidic residues" evidence="15">
    <location>
        <begin position="477"/>
        <end position="499"/>
    </location>
</feature>
<dbReference type="GO" id="GO:0006006">
    <property type="term" value="P:glucose metabolic process"/>
    <property type="evidence" value="ECO:0007669"/>
    <property type="project" value="TreeGrafter"/>
</dbReference>
<comment type="catalytic activity">
    <reaction evidence="10">
        <text>D-fructose + ATP = D-fructose 6-phosphate + ADP + H(+)</text>
        <dbReference type="Rhea" id="RHEA:16125"/>
        <dbReference type="ChEBI" id="CHEBI:15378"/>
        <dbReference type="ChEBI" id="CHEBI:30616"/>
        <dbReference type="ChEBI" id="CHEBI:37721"/>
        <dbReference type="ChEBI" id="CHEBI:61527"/>
        <dbReference type="ChEBI" id="CHEBI:456216"/>
        <dbReference type="EC" id="2.7.1.1"/>
    </reaction>
    <physiologicalReaction direction="left-to-right" evidence="10">
        <dbReference type="Rhea" id="RHEA:16126"/>
    </physiologicalReaction>
</comment>
<dbReference type="GO" id="GO:0001678">
    <property type="term" value="P:intracellular glucose homeostasis"/>
    <property type="evidence" value="ECO:0007669"/>
    <property type="project" value="InterPro"/>
</dbReference>
<dbReference type="OrthoDB" id="419537at2759"/>
<evidence type="ECO:0000313" key="18">
    <source>
        <dbReference type="EMBL" id="CAH1105410.1"/>
    </source>
</evidence>
<evidence type="ECO:0000256" key="12">
    <source>
        <dbReference type="ARBA" id="ARBA00050361"/>
    </source>
</evidence>
<evidence type="ECO:0000256" key="5">
    <source>
        <dbReference type="ARBA" id="ARBA00022741"/>
    </source>
</evidence>
<evidence type="ECO:0000256" key="14">
    <source>
        <dbReference type="RuleBase" id="RU362007"/>
    </source>
</evidence>
<dbReference type="EC" id="2.7.1.-" evidence="14"/>
<evidence type="ECO:0000256" key="13">
    <source>
        <dbReference type="ARBA" id="ARBA00059457"/>
    </source>
</evidence>
<comment type="catalytic activity">
    <reaction evidence="9">
        <text>a D-hexose + ATP = a D-hexose 6-phosphate + ADP + H(+)</text>
        <dbReference type="Rhea" id="RHEA:22740"/>
        <dbReference type="ChEBI" id="CHEBI:4194"/>
        <dbReference type="ChEBI" id="CHEBI:15378"/>
        <dbReference type="ChEBI" id="CHEBI:30616"/>
        <dbReference type="ChEBI" id="CHEBI:229467"/>
        <dbReference type="ChEBI" id="CHEBI:456216"/>
        <dbReference type="EC" id="2.7.1.1"/>
    </reaction>
    <physiologicalReaction direction="left-to-right" evidence="9">
        <dbReference type="Rhea" id="RHEA:22741"/>
    </physiologicalReaction>
</comment>
<evidence type="ECO:0000259" key="17">
    <source>
        <dbReference type="Pfam" id="PF03727"/>
    </source>
</evidence>
<dbReference type="GO" id="GO:0005524">
    <property type="term" value="F:ATP binding"/>
    <property type="evidence" value="ECO:0007669"/>
    <property type="project" value="UniProtKB-UniRule"/>
</dbReference>
<dbReference type="GO" id="GO:0008865">
    <property type="term" value="F:fructokinase activity"/>
    <property type="evidence" value="ECO:0007669"/>
    <property type="project" value="TreeGrafter"/>
</dbReference>
<dbReference type="Gene3D" id="3.40.367.20">
    <property type="match status" value="1"/>
</dbReference>
<evidence type="ECO:0000256" key="3">
    <source>
        <dbReference type="ARBA" id="ARBA00009225"/>
    </source>
</evidence>
<gene>
    <name evidence="18" type="ORF">PSYICH_LOCUS6311</name>
</gene>
<evidence type="ECO:0000256" key="8">
    <source>
        <dbReference type="ARBA" id="ARBA00023152"/>
    </source>
</evidence>
<evidence type="ECO:0000256" key="11">
    <source>
        <dbReference type="ARBA" id="ARBA00048160"/>
    </source>
</evidence>
<comment type="pathway">
    <text evidence="1">Carbohydrate degradation; glycolysis; D-glyceraldehyde 3-phosphate and glycerone phosphate from D-glucose: step 1/4.</text>
</comment>
<comment type="function">
    <text evidence="13">Catalyzes the phosphorylation of various hexoses to hexose 6-phosphate.</text>
</comment>
<dbReference type="Gene3D" id="3.30.420.40">
    <property type="match status" value="1"/>
</dbReference>
<keyword evidence="19" id="KW-1185">Reference proteome</keyword>
<comment type="catalytic activity">
    <reaction evidence="12">
        <text>D-mannose + ATP = D-mannose 6-phosphate + ADP + H(+)</text>
        <dbReference type="Rhea" id="RHEA:11028"/>
        <dbReference type="ChEBI" id="CHEBI:4208"/>
        <dbReference type="ChEBI" id="CHEBI:15378"/>
        <dbReference type="ChEBI" id="CHEBI:30616"/>
        <dbReference type="ChEBI" id="CHEBI:58735"/>
        <dbReference type="ChEBI" id="CHEBI:456216"/>
        <dbReference type="EC" id="2.7.1.1"/>
    </reaction>
    <physiologicalReaction direction="left-to-right" evidence="12">
        <dbReference type="Rhea" id="RHEA:11029"/>
    </physiologicalReaction>
</comment>
<comment type="pathway">
    <text evidence="2">Carbohydrate metabolism; hexose metabolism.</text>
</comment>
<dbReference type="FunFam" id="3.30.420.40:FF:000095">
    <property type="entry name" value="Phosphotransferase"/>
    <property type="match status" value="1"/>
</dbReference>
<dbReference type="InterPro" id="IPR043129">
    <property type="entry name" value="ATPase_NBD"/>
</dbReference>
<evidence type="ECO:0000256" key="7">
    <source>
        <dbReference type="ARBA" id="ARBA00022840"/>
    </source>
</evidence>
<evidence type="ECO:0000256" key="9">
    <source>
        <dbReference type="ARBA" id="ARBA00044613"/>
    </source>
</evidence>
<evidence type="ECO:0000256" key="10">
    <source>
        <dbReference type="ARBA" id="ARBA00047905"/>
    </source>
</evidence>
<feature type="domain" description="Hexokinase C-terminal" evidence="17">
    <location>
        <begin position="235"/>
        <end position="470"/>
    </location>
</feature>
<keyword evidence="5 14" id="KW-0547">Nucleotide-binding</keyword>
<dbReference type="PROSITE" id="PS51748">
    <property type="entry name" value="HEXOKINASE_2"/>
    <property type="match status" value="1"/>
</dbReference>
<evidence type="ECO:0000313" key="19">
    <source>
        <dbReference type="Proteomes" id="UP001153636"/>
    </source>
</evidence>
<keyword evidence="8 14" id="KW-0324">Glycolysis</keyword>
<dbReference type="GO" id="GO:0004340">
    <property type="term" value="F:glucokinase activity"/>
    <property type="evidence" value="ECO:0007669"/>
    <property type="project" value="TreeGrafter"/>
</dbReference>
<comment type="similarity">
    <text evidence="3 14">Belongs to the hexokinase family.</text>
</comment>
<dbReference type="Pfam" id="PF00349">
    <property type="entry name" value="Hexokinase_1"/>
    <property type="match status" value="1"/>
</dbReference>
<evidence type="ECO:0000256" key="6">
    <source>
        <dbReference type="ARBA" id="ARBA00022777"/>
    </source>
</evidence>
<proteinExistence type="inferred from homology"/>
<dbReference type="InterPro" id="IPR022672">
    <property type="entry name" value="Hexokinase_N"/>
</dbReference>
<keyword evidence="7 14" id="KW-0067">ATP-binding</keyword>
<reference evidence="18" key="1">
    <citation type="submission" date="2022-01" db="EMBL/GenBank/DDBJ databases">
        <authorList>
            <person name="King R."/>
        </authorList>
    </citation>
    <scope>NUCLEOTIDE SEQUENCE</scope>
</reference>
<protein>
    <recommendedName>
        <fullName evidence="14">Phosphotransferase</fullName>
        <ecNumber evidence="14">2.7.1.-</ecNumber>
    </recommendedName>
</protein>
<feature type="region of interest" description="Disordered" evidence="15">
    <location>
        <begin position="473"/>
        <end position="499"/>
    </location>
</feature>
<dbReference type="EMBL" id="OV651831">
    <property type="protein sequence ID" value="CAH1105410.1"/>
    <property type="molecule type" value="Genomic_DNA"/>
</dbReference>
<dbReference type="PANTHER" id="PTHR19443">
    <property type="entry name" value="HEXOKINASE"/>
    <property type="match status" value="1"/>
</dbReference>
<evidence type="ECO:0000256" key="15">
    <source>
        <dbReference type="SAM" id="MobiDB-lite"/>
    </source>
</evidence>
<keyword evidence="6 14" id="KW-0418">Kinase</keyword>
<accession>A0A9P0GD33</accession>
<dbReference type="GO" id="GO:0005829">
    <property type="term" value="C:cytosol"/>
    <property type="evidence" value="ECO:0007669"/>
    <property type="project" value="TreeGrafter"/>
</dbReference>
<dbReference type="PRINTS" id="PR00475">
    <property type="entry name" value="HEXOKINASE"/>
</dbReference>
<evidence type="ECO:0000259" key="16">
    <source>
        <dbReference type="Pfam" id="PF00349"/>
    </source>
</evidence>
<comment type="catalytic activity">
    <reaction evidence="11">
        <text>D-glucose + ATP = D-glucose 6-phosphate + ADP + H(+)</text>
        <dbReference type="Rhea" id="RHEA:17825"/>
        <dbReference type="ChEBI" id="CHEBI:4167"/>
        <dbReference type="ChEBI" id="CHEBI:15378"/>
        <dbReference type="ChEBI" id="CHEBI:30616"/>
        <dbReference type="ChEBI" id="CHEBI:61548"/>
        <dbReference type="ChEBI" id="CHEBI:456216"/>
        <dbReference type="EC" id="2.7.1.1"/>
    </reaction>
    <physiologicalReaction direction="left-to-right" evidence="11">
        <dbReference type="Rhea" id="RHEA:17826"/>
    </physiologicalReaction>
</comment>
<dbReference type="CDD" id="cd24019">
    <property type="entry name" value="ASKHA_NBD_HK_meta"/>
    <property type="match status" value="1"/>
</dbReference>
<dbReference type="Proteomes" id="UP001153636">
    <property type="component" value="Chromosome 19"/>
</dbReference>
<dbReference type="GO" id="GO:0005739">
    <property type="term" value="C:mitochondrion"/>
    <property type="evidence" value="ECO:0007669"/>
    <property type="project" value="TreeGrafter"/>
</dbReference>
<dbReference type="InterPro" id="IPR001312">
    <property type="entry name" value="Hexokinase"/>
</dbReference>
<evidence type="ECO:0000256" key="1">
    <source>
        <dbReference type="ARBA" id="ARBA00004888"/>
    </source>
</evidence>
<dbReference type="PANTHER" id="PTHR19443:SF16">
    <property type="entry name" value="HEXOKINASE TYPE 1-RELATED"/>
    <property type="match status" value="1"/>
</dbReference>
<dbReference type="GO" id="GO:0006096">
    <property type="term" value="P:glycolytic process"/>
    <property type="evidence" value="ECO:0007669"/>
    <property type="project" value="UniProtKB-KW"/>
</dbReference>
<dbReference type="FunFam" id="3.40.367.20:FF:000005">
    <property type="entry name" value="Phosphotransferase"/>
    <property type="match status" value="1"/>
</dbReference>
<dbReference type="AlphaFoldDB" id="A0A9P0GD33"/>
<dbReference type="SUPFAM" id="SSF53067">
    <property type="entry name" value="Actin-like ATPase domain"/>
    <property type="match status" value="2"/>
</dbReference>
<name>A0A9P0GD33_9CUCU</name>
<dbReference type="GO" id="GO:0005536">
    <property type="term" value="F:D-glucose binding"/>
    <property type="evidence" value="ECO:0007669"/>
    <property type="project" value="InterPro"/>
</dbReference>
<dbReference type="Pfam" id="PF03727">
    <property type="entry name" value="Hexokinase_2"/>
    <property type="match status" value="1"/>
</dbReference>
<feature type="domain" description="Hexokinase N-terminal" evidence="16">
    <location>
        <begin position="35"/>
        <end position="229"/>
    </location>
</feature>
<organism evidence="18 19">
    <name type="scientific">Psylliodes chrysocephalus</name>
    <dbReference type="NCBI Taxonomy" id="3402493"/>
    <lineage>
        <taxon>Eukaryota</taxon>
        <taxon>Metazoa</taxon>
        <taxon>Ecdysozoa</taxon>
        <taxon>Arthropoda</taxon>
        <taxon>Hexapoda</taxon>
        <taxon>Insecta</taxon>
        <taxon>Pterygota</taxon>
        <taxon>Neoptera</taxon>
        <taxon>Endopterygota</taxon>
        <taxon>Coleoptera</taxon>
        <taxon>Polyphaga</taxon>
        <taxon>Cucujiformia</taxon>
        <taxon>Chrysomeloidea</taxon>
        <taxon>Chrysomelidae</taxon>
        <taxon>Galerucinae</taxon>
        <taxon>Alticini</taxon>
        <taxon>Psylliodes</taxon>
    </lineage>
</organism>
<evidence type="ECO:0000256" key="2">
    <source>
        <dbReference type="ARBA" id="ARBA00005028"/>
    </source>
</evidence>
<sequence length="499" mass="54791">MCEDEPPCEKYKKKCPSNKCNPIYLRNLPARSVVKARCNELVLTNQQLGLYMKNFLNDIRKGLRKESNPTAIVKCFPTFVQDLPDGTEEGKFLAIDLGGSNYRMLMVTITPGEEMAVETGIGEIPEEIMTGPGADLFDFIAEKLDEFCGEHGVSGDGLPLGFTFSFPLIQKGLKVGILERWTKGFSCDGVIGQDVVTLLRKAIKKREGLSVKIVAVLNDTTGTLMSCAFEDNECKIGLIVGTGTNGCYVEKQFEAELFDEPDRGSGIVIINMESGAFGDDGALDFCRTEYDIEVDKASINPGRQLHEKMISGMYLGELVRLAAVKFANEGIMFSGRISDDFNTVGKFETKFVSDIESDKPCTYDQVKQICDGLGVTWATVEDYQDLRYICACFSRRAAYLVACSITVLIRKMDYKTTTIGIDGTLYKLHPHFHDLLTHKIKELLLPDSHKFKIMASSDGSGIGAALVAAVAAKNAPPEEEGGDGEGEDEGEEAPPEEEE</sequence>
<evidence type="ECO:0000256" key="4">
    <source>
        <dbReference type="ARBA" id="ARBA00022679"/>
    </source>
</evidence>